<comment type="catalytic activity">
    <reaction evidence="1">
        <text>ATP + protein L-histidine = ADP + protein N-phospho-L-histidine.</text>
        <dbReference type="EC" id="2.7.13.3"/>
    </reaction>
</comment>
<evidence type="ECO:0000256" key="1">
    <source>
        <dbReference type="ARBA" id="ARBA00000085"/>
    </source>
</evidence>
<dbReference type="SUPFAM" id="SSF50341">
    <property type="entry name" value="CheW-like"/>
    <property type="match status" value="1"/>
</dbReference>
<name>A0ABS1D5A5_9PROT</name>
<feature type="non-terminal residue" evidence="4">
    <location>
        <position position="1"/>
    </location>
</feature>
<evidence type="ECO:0000256" key="2">
    <source>
        <dbReference type="ARBA" id="ARBA00012438"/>
    </source>
</evidence>
<evidence type="ECO:0000313" key="5">
    <source>
        <dbReference type="Proteomes" id="UP000697995"/>
    </source>
</evidence>
<dbReference type="InterPro" id="IPR004358">
    <property type="entry name" value="Sig_transdc_His_kin-like_C"/>
</dbReference>
<dbReference type="InterPro" id="IPR051315">
    <property type="entry name" value="Bact_Chemotaxis_CheA"/>
</dbReference>
<dbReference type="SUPFAM" id="SSF55874">
    <property type="entry name" value="ATPase domain of HSP90 chaperone/DNA topoisomerase II/histidine kinase"/>
    <property type="match status" value="1"/>
</dbReference>
<dbReference type="InterPro" id="IPR005467">
    <property type="entry name" value="His_kinase_dom"/>
</dbReference>
<sequence length="662" mass="69142">LRRLGGCSGPAALPVLGLLRRQMQLLTERCGEEAGATALAEVPEAEKAMRPALAGLAVRLEAIVAGAAADAGAVVAESREAAALAAGLGLDEIEALLLRIEDLADRAGEPEAAELLARDGPALAEQLRLTAETGLLRGAAPGRVEAADAALPSQVPPEFAPVLGPEGRGHLEAALAAGTPLYRAQIAIGAPPELEARLEAWLREETQPITSRTVLQGPRAHLDMLLAAATPLPDLLKRMERIDPAHRLMLSLVPLARPEGERAAPVTMRVRQDTVDGIIALEAEARAAALALNEALHDEAALEALARLGRLERRLSGPAARELMGALDVLRRLQEQLGRAEGRLALALRQLDEAVLGLRVVPIGTLFARLPRVVRAVAEAGGKEVEVVFEGRDVQIDRSLVELLADPLLHLVRNAVDHGIEGPAERAAAGKPRGGTLRIAAARRLSQIRLTVSDDGRGIDREGVLRRAIHRGLVAEEAAPRMTDAEVQALLFTPGFSTAEAVTETSGRGVGLDVVQDAARRAGGALEVESALGRGTTFRLMLPVTAAVQTVLLVEVGGHPYALPAARVEGVLDSGTPPDCAVVALAAMLGLDPEVDAPGGVVLVRSAGRPLGLQVDRVRRRTNLLLRPMHPGFAGLPAVAGLGVLGNGDPVVVLEPDALAPA</sequence>
<dbReference type="InterPro" id="IPR036890">
    <property type="entry name" value="HATPase_C_sf"/>
</dbReference>
<dbReference type="InterPro" id="IPR002545">
    <property type="entry name" value="CheW-lke_dom"/>
</dbReference>
<dbReference type="InterPro" id="IPR003594">
    <property type="entry name" value="HATPase_dom"/>
</dbReference>
<dbReference type="EMBL" id="NRSG01000393">
    <property type="protein sequence ID" value="MBK1661873.1"/>
    <property type="molecule type" value="Genomic_DNA"/>
</dbReference>
<dbReference type="EC" id="2.7.13.3" evidence="2"/>
<gene>
    <name evidence="4" type="ORF">CKO45_27145</name>
</gene>
<dbReference type="Proteomes" id="UP000697995">
    <property type="component" value="Unassembled WGS sequence"/>
</dbReference>
<dbReference type="PANTHER" id="PTHR43395:SF8">
    <property type="entry name" value="HISTIDINE KINASE"/>
    <property type="match status" value="1"/>
</dbReference>
<keyword evidence="5" id="KW-1185">Reference proteome</keyword>
<reference evidence="4 5" key="1">
    <citation type="journal article" date="2020" name="Microorganisms">
        <title>Osmotic Adaptation and Compatible Solute Biosynthesis of Phototrophic Bacteria as Revealed from Genome Analyses.</title>
        <authorList>
            <person name="Imhoff J.F."/>
            <person name="Rahn T."/>
            <person name="Kunzel S."/>
            <person name="Keller A."/>
            <person name="Neulinger S.C."/>
        </authorList>
    </citation>
    <scope>NUCLEOTIDE SEQUENCE [LARGE SCALE GENOMIC DNA]</scope>
    <source>
        <strain evidence="4 5">DSM 15382</strain>
    </source>
</reference>
<evidence type="ECO:0000313" key="4">
    <source>
        <dbReference type="EMBL" id="MBK1661873.1"/>
    </source>
</evidence>
<dbReference type="PRINTS" id="PR00344">
    <property type="entry name" value="BCTRLSENSOR"/>
</dbReference>
<feature type="domain" description="Histidine kinase" evidence="3">
    <location>
        <begin position="310"/>
        <end position="546"/>
    </location>
</feature>
<dbReference type="SMART" id="SM00387">
    <property type="entry name" value="HATPase_c"/>
    <property type="match status" value="1"/>
</dbReference>
<dbReference type="Pfam" id="PF01584">
    <property type="entry name" value="CheW"/>
    <property type="match status" value="1"/>
</dbReference>
<dbReference type="Gene3D" id="2.30.30.40">
    <property type="entry name" value="SH3 Domains"/>
    <property type="match status" value="1"/>
</dbReference>
<dbReference type="SMART" id="SM00260">
    <property type="entry name" value="CheW"/>
    <property type="match status" value="1"/>
</dbReference>
<evidence type="ECO:0000259" key="3">
    <source>
        <dbReference type="PROSITE" id="PS50109"/>
    </source>
</evidence>
<dbReference type="RefSeq" id="WP_200306471.1">
    <property type="nucleotide sequence ID" value="NZ_NRSG01000393.1"/>
</dbReference>
<dbReference type="PROSITE" id="PS50109">
    <property type="entry name" value="HIS_KIN"/>
    <property type="match status" value="1"/>
</dbReference>
<dbReference type="InterPro" id="IPR036061">
    <property type="entry name" value="CheW-like_dom_sf"/>
</dbReference>
<comment type="caution">
    <text evidence="4">The sequence shown here is derived from an EMBL/GenBank/DDBJ whole genome shotgun (WGS) entry which is preliminary data.</text>
</comment>
<dbReference type="Pfam" id="PF02518">
    <property type="entry name" value="HATPase_c"/>
    <property type="match status" value="1"/>
</dbReference>
<organism evidence="4 5">
    <name type="scientific">Paracraurococcus ruber</name>
    <dbReference type="NCBI Taxonomy" id="77675"/>
    <lineage>
        <taxon>Bacteria</taxon>
        <taxon>Pseudomonadati</taxon>
        <taxon>Pseudomonadota</taxon>
        <taxon>Alphaproteobacteria</taxon>
        <taxon>Acetobacterales</taxon>
        <taxon>Roseomonadaceae</taxon>
        <taxon>Paracraurococcus</taxon>
    </lineage>
</organism>
<proteinExistence type="predicted"/>
<dbReference type="Gene3D" id="3.30.565.10">
    <property type="entry name" value="Histidine kinase-like ATPase, C-terminal domain"/>
    <property type="match status" value="1"/>
</dbReference>
<protein>
    <recommendedName>
        <fullName evidence="2">histidine kinase</fullName>
        <ecNumber evidence="2">2.7.13.3</ecNumber>
    </recommendedName>
</protein>
<accession>A0ABS1D5A5</accession>
<dbReference type="PANTHER" id="PTHR43395">
    <property type="entry name" value="SENSOR HISTIDINE KINASE CHEA"/>
    <property type="match status" value="1"/>
</dbReference>